<sequence>MRNNRSSRNQGRWNASGVDEIFCNVCGIRRLIHTAWTDANLGRRFLSFPNNGCNHFTWVDPPMCDRTVQIIPGLLKKLNKMEAQLKGRTGKERKLWICLVEGNTREGQVLVGKP</sequence>
<name>A0ACC0J382_9ERIC</name>
<dbReference type="EMBL" id="CM045758">
    <property type="protein sequence ID" value="KAI8031737.1"/>
    <property type="molecule type" value="Genomic_DNA"/>
</dbReference>
<accession>A0ACC0J382</accession>
<reference evidence="1 2" key="1">
    <citation type="journal article" date="2022" name="Plant J.">
        <title>Chromosome-level genome of Camellia lanceoleosa provides a valuable resource for understanding genome evolution and self-incompatibility.</title>
        <authorList>
            <person name="Gong W."/>
            <person name="Xiao S."/>
            <person name="Wang L."/>
            <person name="Liao Z."/>
            <person name="Chang Y."/>
            <person name="Mo W."/>
            <person name="Hu G."/>
            <person name="Li W."/>
            <person name="Zhao G."/>
            <person name="Zhu H."/>
            <person name="Hu X."/>
            <person name="Ji K."/>
            <person name="Xiang X."/>
            <person name="Song Q."/>
            <person name="Yuan D."/>
            <person name="Jin S."/>
            <person name="Zhang L."/>
        </authorList>
    </citation>
    <scope>NUCLEOTIDE SEQUENCE [LARGE SCALE GENOMIC DNA]</scope>
    <source>
        <strain evidence="1">SQ_2022a</strain>
    </source>
</reference>
<proteinExistence type="predicted"/>
<keyword evidence="2" id="KW-1185">Reference proteome</keyword>
<evidence type="ECO:0000313" key="2">
    <source>
        <dbReference type="Proteomes" id="UP001060215"/>
    </source>
</evidence>
<evidence type="ECO:0000313" key="1">
    <source>
        <dbReference type="EMBL" id="KAI8031737.1"/>
    </source>
</evidence>
<dbReference type="Proteomes" id="UP001060215">
    <property type="component" value="Chromosome 1"/>
</dbReference>
<protein>
    <submittedName>
        <fullName evidence="1">DNA topoisomerase 3-alpha</fullName>
    </submittedName>
</protein>
<organism evidence="1 2">
    <name type="scientific">Camellia lanceoleosa</name>
    <dbReference type="NCBI Taxonomy" id="1840588"/>
    <lineage>
        <taxon>Eukaryota</taxon>
        <taxon>Viridiplantae</taxon>
        <taxon>Streptophyta</taxon>
        <taxon>Embryophyta</taxon>
        <taxon>Tracheophyta</taxon>
        <taxon>Spermatophyta</taxon>
        <taxon>Magnoliopsida</taxon>
        <taxon>eudicotyledons</taxon>
        <taxon>Gunneridae</taxon>
        <taxon>Pentapetalae</taxon>
        <taxon>asterids</taxon>
        <taxon>Ericales</taxon>
        <taxon>Theaceae</taxon>
        <taxon>Camellia</taxon>
    </lineage>
</organism>
<gene>
    <name evidence="1" type="ORF">LOK49_LG01G00716</name>
</gene>
<comment type="caution">
    <text evidence="1">The sequence shown here is derived from an EMBL/GenBank/DDBJ whole genome shotgun (WGS) entry which is preliminary data.</text>
</comment>